<comment type="caution">
    <text evidence="1">The sequence shown here is derived from an EMBL/GenBank/DDBJ whole genome shotgun (WGS) entry which is preliminary data.</text>
</comment>
<evidence type="ECO:0000313" key="1">
    <source>
        <dbReference type="EMBL" id="RSO59095.1"/>
    </source>
</evidence>
<dbReference type="EMBL" id="RFEW01000008">
    <property type="protein sequence ID" value="RSO59095.1"/>
    <property type="molecule type" value="Genomic_DNA"/>
</dbReference>
<evidence type="ECO:0000313" key="2">
    <source>
        <dbReference type="Proteomes" id="UP000271320"/>
    </source>
</evidence>
<protein>
    <submittedName>
        <fullName evidence="1">Transporter</fullName>
    </submittedName>
</protein>
<organism evidence="1 2">
    <name type="scientific">Acinetobacter pittii</name>
    <name type="common">Acinetobacter genomosp. 3</name>
    <dbReference type="NCBI Taxonomy" id="48296"/>
    <lineage>
        <taxon>Bacteria</taxon>
        <taxon>Pseudomonadati</taxon>
        <taxon>Pseudomonadota</taxon>
        <taxon>Gammaproteobacteria</taxon>
        <taxon>Moraxellales</taxon>
        <taxon>Moraxellaceae</taxon>
        <taxon>Acinetobacter</taxon>
        <taxon>Acinetobacter calcoaceticus/baumannii complex</taxon>
    </lineage>
</organism>
<dbReference type="AlphaFoldDB" id="A0A1C2U295"/>
<proteinExistence type="predicted"/>
<dbReference type="InterPro" id="IPR025737">
    <property type="entry name" value="FApF"/>
</dbReference>
<dbReference type="RefSeq" id="WP_017386661.1">
    <property type="nucleotide sequence ID" value="NZ_BBTQ01000007.1"/>
</dbReference>
<dbReference type="Pfam" id="PF13557">
    <property type="entry name" value="Phenol_MetA_deg"/>
    <property type="match status" value="1"/>
</dbReference>
<name>A0A1C2U295_ACIPI</name>
<gene>
    <name evidence="1" type="ORF">EA752_12250</name>
</gene>
<dbReference type="Proteomes" id="UP000271320">
    <property type="component" value="Unassembled WGS sequence"/>
</dbReference>
<accession>A0A1C2U295</accession>
<sequence length="287" mass="31656">MIAYPMMNLAYADGARDWENVPINTNILFGYYTYSNSEVSVDPALPIDGLSIDAHFPIIRYARTFDLNGQVGGLQLVAPFGRVTGRVDNTHLKTSARGVGDIAAIFVANIYGAPALTKKEFTTWTPQPYLTGSLSVTAPTGDYNGDDLLNMGKNRWTFKPQLSYGYYLNSDTLLAINTNIQFFTNNDEYKNTGTLAQKELFGVEAHLSKILNPKSWLAISSFYSYGGETKVNNENQGNKQKTLRVGIGGNYNINSATALSISLNRSVMKESYTPDVTNFSINISRAF</sequence>
<reference evidence="1 2" key="1">
    <citation type="submission" date="2018-10" db="EMBL/GenBank/DDBJ databases">
        <title>GWAS and RNA-Seq identify cryptic mechanisms of antimicrobial resistance in Acinetobacter baumannii.</title>
        <authorList>
            <person name="Sahl J.W."/>
        </authorList>
    </citation>
    <scope>NUCLEOTIDE SEQUENCE [LARGE SCALE GENOMIC DNA]</scope>
    <source>
        <strain evidence="1 2">TG41884</strain>
    </source>
</reference>